<sequence>MIAEIPTLTTERLTLRGPDARDLDVLCDFYASDRSIFVGGPMNREQTWRQLATEIGHWTLRGYGRWMVDLTATGETVGMVGLWAPEGWPEPEIGWDLMNGREGHGYATEAALTARAYAYDVLGWSTAISLVKPGNDGSAHVALRLGARMDGEFNHIRFGRLDVYRHPAPAELINGSAEAYA</sequence>
<evidence type="ECO:0000259" key="1">
    <source>
        <dbReference type="Pfam" id="PF13302"/>
    </source>
</evidence>
<gene>
    <name evidence="2" type="ORF">F3W81_12885</name>
</gene>
<reference evidence="2 3" key="1">
    <citation type="submission" date="2019-10" db="EMBL/GenBank/DDBJ databases">
        <title>Pseudopuniceibacterium sp. HQ09 islated from Antarctica.</title>
        <authorList>
            <person name="Liao L."/>
            <person name="Su S."/>
            <person name="Chen B."/>
            <person name="Yu Y."/>
        </authorList>
    </citation>
    <scope>NUCLEOTIDE SEQUENCE [LARGE SCALE GENOMIC DNA]</scope>
    <source>
        <strain evidence="2 3">HQ09</strain>
    </source>
</reference>
<accession>A0A7L9WP02</accession>
<evidence type="ECO:0000313" key="3">
    <source>
        <dbReference type="Proteomes" id="UP000594118"/>
    </source>
</evidence>
<dbReference type="Gene3D" id="3.40.630.30">
    <property type="match status" value="1"/>
</dbReference>
<keyword evidence="2" id="KW-0808">Transferase</keyword>
<dbReference type="PANTHER" id="PTHR43792:SF1">
    <property type="entry name" value="N-ACETYLTRANSFERASE DOMAIN-CONTAINING PROTEIN"/>
    <property type="match status" value="1"/>
</dbReference>
<dbReference type="AlphaFoldDB" id="A0A7L9WP02"/>
<dbReference type="InterPro" id="IPR051531">
    <property type="entry name" value="N-acetyltransferase"/>
</dbReference>
<feature type="domain" description="N-acetyltransferase" evidence="1">
    <location>
        <begin position="12"/>
        <end position="148"/>
    </location>
</feature>
<proteinExistence type="predicted"/>
<dbReference type="PANTHER" id="PTHR43792">
    <property type="entry name" value="GNAT FAMILY, PUTATIVE (AFU_ORTHOLOGUE AFUA_3G00765)-RELATED-RELATED"/>
    <property type="match status" value="1"/>
</dbReference>
<dbReference type="KEGG" id="pshq:F3W81_12885"/>
<dbReference type="EMBL" id="CP045201">
    <property type="protein sequence ID" value="QOL81642.1"/>
    <property type="molecule type" value="Genomic_DNA"/>
</dbReference>
<evidence type="ECO:0000313" key="2">
    <source>
        <dbReference type="EMBL" id="QOL81642.1"/>
    </source>
</evidence>
<protein>
    <submittedName>
        <fullName evidence="2">GNAT family N-acetyltransferase</fullName>
    </submittedName>
</protein>
<dbReference type="SUPFAM" id="SSF55729">
    <property type="entry name" value="Acyl-CoA N-acyltransferases (Nat)"/>
    <property type="match status" value="1"/>
</dbReference>
<dbReference type="Pfam" id="PF13302">
    <property type="entry name" value="Acetyltransf_3"/>
    <property type="match status" value="1"/>
</dbReference>
<name>A0A7L9WP02_9RHOB</name>
<dbReference type="InterPro" id="IPR000182">
    <property type="entry name" value="GNAT_dom"/>
</dbReference>
<keyword evidence="3" id="KW-1185">Reference proteome</keyword>
<dbReference type="RefSeq" id="WP_193079557.1">
    <property type="nucleotide sequence ID" value="NZ_CP045201.1"/>
</dbReference>
<dbReference type="Proteomes" id="UP000594118">
    <property type="component" value="Chromosome"/>
</dbReference>
<dbReference type="InterPro" id="IPR016181">
    <property type="entry name" value="Acyl_CoA_acyltransferase"/>
</dbReference>
<dbReference type="GO" id="GO:0016747">
    <property type="term" value="F:acyltransferase activity, transferring groups other than amino-acyl groups"/>
    <property type="evidence" value="ECO:0007669"/>
    <property type="project" value="InterPro"/>
</dbReference>
<organism evidence="2 3">
    <name type="scientific">Pseudooceanicola spongiae</name>
    <dbReference type="NCBI Taxonomy" id="2613965"/>
    <lineage>
        <taxon>Bacteria</taxon>
        <taxon>Pseudomonadati</taxon>
        <taxon>Pseudomonadota</taxon>
        <taxon>Alphaproteobacteria</taxon>
        <taxon>Rhodobacterales</taxon>
        <taxon>Paracoccaceae</taxon>
        <taxon>Pseudooceanicola</taxon>
    </lineage>
</organism>